<evidence type="ECO:0000256" key="8">
    <source>
        <dbReference type="SAM" id="MobiDB-lite"/>
    </source>
</evidence>
<dbReference type="Pfam" id="PF14716">
    <property type="entry name" value="HHH_8"/>
    <property type="match status" value="1"/>
</dbReference>
<dbReference type="InterPro" id="IPR022312">
    <property type="entry name" value="DNA_pol_X"/>
</dbReference>
<comment type="catalytic activity">
    <reaction evidence="6 7">
        <text>DNA(n) + a 2'-deoxyribonucleoside 5'-triphosphate = DNA(n+1) + diphosphate</text>
        <dbReference type="Rhea" id="RHEA:22508"/>
        <dbReference type="Rhea" id="RHEA-COMP:17339"/>
        <dbReference type="Rhea" id="RHEA-COMP:17340"/>
        <dbReference type="ChEBI" id="CHEBI:33019"/>
        <dbReference type="ChEBI" id="CHEBI:61560"/>
        <dbReference type="ChEBI" id="CHEBI:173112"/>
        <dbReference type="EC" id="2.7.7.7"/>
    </reaction>
</comment>
<dbReference type="SUPFAM" id="SSF47802">
    <property type="entry name" value="DNA polymerase beta, N-terminal domain-like"/>
    <property type="match status" value="1"/>
</dbReference>
<dbReference type="InterPro" id="IPR027421">
    <property type="entry name" value="DNA_pol_lamdba_lyase_dom_sf"/>
</dbReference>
<comment type="similarity">
    <text evidence="7">Belongs to the DNA polymerase type-X family.</text>
</comment>
<accession>W4K941</accession>
<dbReference type="InterPro" id="IPR002054">
    <property type="entry name" value="DNA-dir_DNA_pol_X"/>
</dbReference>
<dbReference type="PANTHER" id="PTHR11276">
    <property type="entry name" value="DNA POLYMERASE TYPE-X FAMILY MEMBER"/>
    <property type="match status" value="1"/>
</dbReference>
<keyword evidence="11" id="KW-1185">Reference proteome</keyword>
<dbReference type="PANTHER" id="PTHR11276:SF28">
    <property type="entry name" value="DNA POLYMERASE LAMBDA"/>
    <property type="match status" value="1"/>
</dbReference>
<feature type="region of interest" description="Disordered" evidence="8">
    <location>
        <begin position="388"/>
        <end position="415"/>
    </location>
</feature>
<keyword evidence="1 7" id="KW-0808">Transferase</keyword>
<dbReference type="AlphaFoldDB" id="W4K941"/>
<comment type="function">
    <text evidence="7">DNA polymerase that functions in several pathways of DNA repair. Involved in base excision repair (BER) responsible for repair of lesions that give rise to abasic (AP) sites in DNA. Also contributes to DNA double-strand break repair by non-homologous end joining and homologous recombination. Has both template-dependent and template-independent (terminal transferase) DNA polymerase activities. Has also a 5'-deoxyribose-5-phosphate lyase (dRP lyase) activity.</text>
</comment>
<dbReference type="GO" id="GO:0003677">
    <property type="term" value="F:DNA binding"/>
    <property type="evidence" value="ECO:0007669"/>
    <property type="project" value="UniProtKB-UniRule"/>
</dbReference>
<evidence type="ECO:0000256" key="1">
    <source>
        <dbReference type="ARBA" id="ARBA00022679"/>
    </source>
</evidence>
<dbReference type="RefSeq" id="XP_009546458.1">
    <property type="nucleotide sequence ID" value="XM_009548163.1"/>
</dbReference>
<feature type="region of interest" description="Disordered" evidence="8">
    <location>
        <begin position="435"/>
        <end position="466"/>
    </location>
</feature>
<keyword evidence="4 7" id="KW-0239">DNA-directed DNA polymerase</keyword>
<keyword evidence="7" id="KW-0539">Nucleus</keyword>
<evidence type="ECO:0000256" key="5">
    <source>
        <dbReference type="ARBA" id="ARBA00023204"/>
    </source>
</evidence>
<evidence type="ECO:0000256" key="4">
    <source>
        <dbReference type="ARBA" id="ARBA00022932"/>
    </source>
</evidence>
<feature type="compositionally biased region" description="Basic and acidic residues" evidence="8">
    <location>
        <begin position="399"/>
        <end position="411"/>
    </location>
</feature>
<evidence type="ECO:0000256" key="2">
    <source>
        <dbReference type="ARBA" id="ARBA00022695"/>
    </source>
</evidence>
<dbReference type="InterPro" id="IPR029398">
    <property type="entry name" value="PolB_thumb"/>
</dbReference>
<evidence type="ECO:0000313" key="10">
    <source>
        <dbReference type="EMBL" id="ETW81865.1"/>
    </source>
</evidence>
<gene>
    <name evidence="10" type="ORF">HETIRDRAFT_444950</name>
</gene>
<dbReference type="GeneID" id="20675604"/>
<dbReference type="GO" id="GO:0046872">
    <property type="term" value="F:metal ion binding"/>
    <property type="evidence" value="ECO:0007669"/>
    <property type="project" value="UniProtKB-UniRule"/>
</dbReference>
<evidence type="ECO:0000256" key="7">
    <source>
        <dbReference type="RuleBase" id="RU366014"/>
    </source>
</evidence>
<feature type="domain" description="DNA-directed DNA polymerase X" evidence="9">
    <location>
        <begin position="27"/>
        <end position="442"/>
    </location>
</feature>
<dbReference type="Pfam" id="PF14791">
    <property type="entry name" value="DNA_pol_B_thumb"/>
    <property type="match status" value="1"/>
</dbReference>
<dbReference type="STRING" id="747525.W4K941"/>
<dbReference type="eggNOG" id="KOG2534">
    <property type="taxonomic scope" value="Eukaryota"/>
</dbReference>
<dbReference type="SMART" id="SM00483">
    <property type="entry name" value="POLXc"/>
    <property type="match status" value="1"/>
</dbReference>
<evidence type="ECO:0000256" key="3">
    <source>
        <dbReference type="ARBA" id="ARBA00022763"/>
    </source>
</evidence>
<keyword evidence="3 7" id="KW-0227">DNA damage</keyword>
<dbReference type="Gene3D" id="3.30.460.10">
    <property type="entry name" value="Beta Polymerase, domain 2"/>
    <property type="match status" value="1"/>
</dbReference>
<evidence type="ECO:0000259" key="9">
    <source>
        <dbReference type="SMART" id="SM00483"/>
    </source>
</evidence>
<sequence length="466" mass="51773">MLARTLARRRLFPAAVPARALSTPAPGPNDAIVRLLSQHLDDENASPSRNPYKVRSFQTAINAVRRAQHPILTGQEAAKLKGIGPRIAQRIEFFLNGKDYGKSSHSILASPLTQDPTARHSARTAAELADAGCTSIEDLHRREYYLDILSKTQRAKLDHADHLRQEVTREEAENVADFIRHHIASQFELHLMGDYRRDRPTAPKIELLLLHPSYVHVPVPPAPPAVHFPKTTRGNRPQPFRPKHRAAPAGTAPLLAHVVRPLRDAGLLATPLHAYPSRWQGIALLPARASAGAGGDREARRWAEVGERLRDIRARRGSYRPIELSLAPVKSRGAAVLALTGDAEFVAALRIAATKLGMYLNEYGLWRWHPNRRTQGPRDGAGVDVDVESELTSEEESTKEESAEESAKEEGESGYWELIQAESEAAIFEELGMPWVPPEKRNFGFLKETRPSARRGRPRKTPPALL</sequence>
<dbReference type="GO" id="GO:0005634">
    <property type="term" value="C:nucleus"/>
    <property type="evidence" value="ECO:0007669"/>
    <property type="project" value="UniProtKB-SubCell"/>
</dbReference>
<name>W4K941_HETIT</name>
<dbReference type="Proteomes" id="UP000030671">
    <property type="component" value="Unassembled WGS sequence"/>
</dbReference>
<evidence type="ECO:0000256" key="6">
    <source>
        <dbReference type="ARBA" id="ARBA00049244"/>
    </source>
</evidence>
<protein>
    <recommendedName>
        <fullName evidence="7">DNA polymerase</fullName>
        <ecNumber evidence="7">2.7.7.7</ecNumber>
    </recommendedName>
</protein>
<dbReference type="HOGENOM" id="CLU_043700_0_0_1"/>
<dbReference type="InterPro" id="IPR043519">
    <property type="entry name" value="NT_sf"/>
</dbReference>
<dbReference type="OrthoDB" id="205514at2759"/>
<dbReference type="Gene3D" id="1.10.150.110">
    <property type="entry name" value="DNA polymerase beta, N-terminal domain-like"/>
    <property type="match status" value="1"/>
</dbReference>
<keyword evidence="2 7" id="KW-0548">Nucleotidyltransferase</keyword>
<proteinExistence type="inferred from homology"/>
<reference evidence="10 11" key="1">
    <citation type="journal article" date="2012" name="New Phytol.">
        <title>Insight into trade-off between wood decay and parasitism from the genome of a fungal forest pathogen.</title>
        <authorList>
            <person name="Olson A."/>
            <person name="Aerts A."/>
            <person name="Asiegbu F."/>
            <person name="Belbahri L."/>
            <person name="Bouzid O."/>
            <person name="Broberg A."/>
            <person name="Canback B."/>
            <person name="Coutinho P.M."/>
            <person name="Cullen D."/>
            <person name="Dalman K."/>
            <person name="Deflorio G."/>
            <person name="van Diepen L.T."/>
            <person name="Dunand C."/>
            <person name="Duplessis S."/>
            <person name="Durling M."/>
            <person name="Gonthier P."/>
            <person name="Grimwood J."/>
            <person name="Fossdal C.G."/>
            <person name="Hansson D."/>
            <person name="Henrissat B."/>
            <person name="Hietala A."/>
            <person name="Himmelstrand K."/>
            <person name="Hoffmeister D."/>
            <person name="Hogberg N."/>
            <person name="James T.Y."/>
            <person name="Karlsson M."/>
            <person name="Kohler A."/>
            <person name="Kues U."/>
            <person name="Lee Y.H."/>
            <person name="Lin Y.C."/>
            <person name="Lind M."/>
            <person name="Lindquist E."/>
            <person name="Lombard V."/>
            <person name="Lucas S."/>
            <person name="Lunden K."/>
            <person name="Morin E."/>
            <person name="Murat C."/>
            <person name="Park J."/>
            <person name="Raffaello T."/>
            <person name="Rouze P."/>
            <person name="Salamov A."/>
            <person name="Schmutz J."/>
            <person name="Solheim H."/>
            <person name="Stahlberg J."/>
            <person name="Velez H."/>
            <person name="de Vries R.P."/>
            <person name="Wiebenga A."/>
            <person name="Woodward S."/>
            <person name="Yakovlev I."/>
            <person name="Garbelotto M."/>
            <person name="Martin F."/>
            <person name="Grigoriev I.V."/>
            <person name="Stenlid J."/>
        </authorList>
    </citation>
    <scope>NUCLEOTIDE SEQUENCE [LARGE SCALE GENOMIC DNA]</scope>
    <source>
        <strain evidence="10 11">TC 32-1</strain>
    </source>
</reference>
<dbReference type="EMBL" id="KI925458">
    <property type="protein sequence ID" value="ETW81865.1"/>
    <property type="molecule type" value="Genomic_DNA"/>
</dbReference>
<dbReference type="InParanoid" id="W4K941"/>
<keyword evidence="5 7" id="KW-0234">DNA repair</keyword>
<dbReference type="PRINTS" id="PR00870">
    <property type="entry name" value="DNAPOLXBETA"/>
</dbReference>
<dbReference type="InterPro" id="IPR010996">
    <property type="entry name" value="HHH_MUS81"/>
</dbReference>
<dbReference type="GO" id="GO:0006303">
    <property type="term" value="P:double-strand break repair via nonhomologous end joining"/>
    <property type="evidence" value="ECO:0007669"/>
    <property type="project" value="TreeGrafter"/>
</dbReference>
<organism evidence="10 11">
    <name type="scientific">Heterobasidion irregulare (strain TC 32-1)</name>
    <dbReference type="NCBI Taxonomy" id="747525"/>
    <lineage>
        <taxon>Eukaryota</taxon>
        <taxon>Fungi</taxon>
        <taxon>Dikarya</taxon>
        <taxon>Basidiomycota</taxon>
        <taxon>Agaricomycotina</taxon>
        <taxon>Agaricomycetes</taxon>
        <taxon>Russulales</taxon>
        <taxon>Bondarzewiaceae</taxon>
        <taxon>Heterobasidion</taxon>
        <taxon>Heterobasidion annosum species complex</taxon>
    </lineage>
</organism>
<comment type="subcellular location">
    <subcellularLocation>
        <location evidence="7">Nucleus</location>
    </subcellularLocation>
</comment>
<dbReference type="Gene3D" id="3.30.210.10">
    <property type="entry name" value="DNA polymerase, thumb domain"/>
    <property type="match status" value="1"/>
</dbReference>
<dbReference type="SUPFAM" id="SSF81301">
    <property type="entry name" value="Nucleotidyltransferase"/>
    <property type="match status" value="1"/>
</dbReference>
<dbReference type="InterPro" id="IPR002008">
    <property type="entry name" value="DNA_pol_X_beta-like"/>
</dbReference>
<dbReference type="GO" id="GO:0003887">
    <property type="term" value="F:DNA-directed DNA polymerase activity"/>
    <property type="evidence" value="ECO:0007669"/>
    <property type="project" value="UniProtKB-UniRule"/>
</dbReference>
<dbReference type="InterPro" id="IPR037160">
    <property type="entry name" value="DNA_Pol_thumb_sf"/>
</dbReference>
<dbReference type="KEGG" id="hir:HETIRDRAFT_444950"/>
<evidence type="ECO:0000313" key="11">
    <source>
        <dbReference type="Proteomes" id="UP000030671"/>
    </source>
</evidence>
<dbReference type="EC" id="2.7.7.7" evidence="7"/>
<feature type="compositionally biased region" description="Acidic residues" evidence="8">
    <location>
        <begin position="388"/>
        <end position="398"/>
    </location>
</feature>
<feature type="compositionally biased region" description="Basic and acidic residues" evidence="8">
    <location>
        <begin position="438"/>
        <end position="451"/>
    </location>
</feature>